<protein>
    <submittedName>
        <fullName evidence="1">Uncharacterized protein</fullName>
    </submittedName>
</protein>
<keyword evidence="2" id="KW-1185">Reference proteome</keyword>
<accession>A0A3E1NUJ9</accession>
<dbReference type="EMBL" id="QTJV01000013">
    <property type="protein sequence ID" value="RFM31600.1"/>
    <property type="molecule type" value="Genomic_DNA"/>
</dbReference>
<evidence type="ECO:0000313" key="2">
    <source>
        <dbReference type="Proteomes" id="UP000261174"/>
    </source>
</evidence>
<dbReference type="AlphaFoldDB" id="A0A3E1NUJ9"/>
<dbReference type="Proteomes" id="UP000261174">
    <property type="component" value="Unassembled WGS sequence"/>
</dbReference>
<sequence length="105" mass="12159">MKHIRIQHNTLKGGIEIQFDLDYDGKNPIITNIAIHSSYKPDTPLPKNPELVYHESKWRFKDAYKKLGADGLIKETVEYSNDGLSNDLINEIFEKVKEEIPSFQK</sequence>
<organism evidence="1 2">
    <name type="scientific">Chitinophaga silvisoli</name>
    <dbReference type="NCBI Taxonomy" id="2291814"/>
    <lineage>
        <taxon>Bacteria</taxon>
        <taxon>Pseudomonadati</taxon>
        <taxon>Bacteroidota</taxon>
        <taxon>Chitinophagia</taxon>
        <taxon>Chitinophagales</taxon>
        <taxon>Chitinophagaceae</taxon>
        <taxon>Chitinophaga</taxon>
    </lineage>
</organism>
<dbReference type="RefSeq" id="WP_116856755.1">
    <property type="nucleotide sequence ID" value="NZ_QTJV01000013.1"/>
</dbReference>
<comment type="caution">
    <text evidence="1">The sequence shown here is derived from an EMBL/GenBank/DDBJ whole genome shotgun (WGS) entry which is preliminary data.</text>
</comment>
<proteinExistence type="predicted"/>
<reference evidence="1 2" key="1">
    <citation type="submission" date="2018-08" db="EMBL/GenBank/DDBJ databases">
        <title>Chitinophaga sp. K20C18050901, a novel bacterium isolated from forest soil.</title>
        <authorList>
            <person name="Wang C."/>
        </authorList>
    </citation>
    <scope>NUCLEOTIDE SEQUENCE [LARGE SCALE GENOMIC DNA]</scope>
    <source>
        <strain evidence="1 2">K20C18050901</strain>
    </source>
</reference>
<name>A0A3E1NUJ9_9BACT</name>
<gene>
    <name evidence="1" type="ORF">DXN04_28210</name>
</gene>
<evidence type="ECO:0000313" key="1">
    <source>
        <dbReference type="EMBL" id="RFM31600.1"/>
    </source>
</evidence>